<dbReference type="AlphaFoldDB" id="A0A0F9LGV2"/>
<gene>
    <name evidence="1" type="ORF">LCGC14_1510910</name>
</gene>
<comment type="caution">
    <text evidence="1">The sequence shown here is derived from an EMBL/GenBank/DDBJ whole genome shotgun (WGS) entry which is preliminary data.</text>
</comment>
<proteinExistence type="predicted"/>
<accession>A0A0F9LGV2</accession>
<dbReference type="EMBL" id="LAZR01011087">
    <property type="protein sequence ID" value="KKM63505.1"/>
    <property type="molecule type" value="Genomic_DNA"/>
</dbReference>
<organism evidence="1">
    <name type="scientific">marine sediment metagenome</name>
    <dbReference type="NCBI Taxonomy" id="412755"/>
    <lineage>
        <taxon>unclassified sequences</taxon>
        <taxon>metagenomes</taxon>
        <taxon>ecological metagenomes</taxon>
    </lineage>
</organism>
<evidence type="ECO:0000313" key="1">
    <source>
        <dbReference type="EMBL" id="KKM63505.1"/>
    </source>
</evidence>
<name>A0A0F9LGV2_9ZZZZ</name>
<reference evidence="1" key="1">
    <citation type="journal article" date="2015" name="Nature">
        <title>Complex archaea that bridge the gap between prokaryotes and eukaryotes.</title>
        <authorList>
            <person name="Spang A."/>
            <person name="Saw J.H."/>
            <person name="Jorgensen S.L."/>
            <person name="Zaremba-Niedzwiedzka K."/>
            <person name="Martijn J."/>
            <person name="Lind A.E."/>
            <person name="van Eijk R."/>
            <person name="Schleper C."/>
            <person name="Guy L."/>
            <person name="Ettema T.J."/>
        </authorList>
    </citation>
    <scope>NUCLEOTIDE SEQUENCE</scope>
</reference>
<protein>
    <submittedName>
        <fullName evidence="1">Uncharacterized protein</fullName>
    </submittedName>
</protein>
<sequence length="88" mass="9785">MNENYTSLYETLITLGVVATSIRSEHDRIITHVLFTGKDGYMYKHMLAEPTHSEHNALHVAVGSCVIAVLNLGTEDGKVFTPRINTLK</sequence>